<dbReference type="Pfam" id="PF01584">
    <property type="entry name" value="CheW"/>
    <property type="match status" value="1"/>
</dbReference>
<reference evidence="2" key="1">
    <citation type="submission" date="2019-11" db="EMBL/GenBank/DDBJ databases">
        <title>Genomic insights into an expanded diversity of filamentous marine cyanobacteria reveals the extraordinary biosynthetic potential of Moorea and Okeania.</title>
        <authorList>
            <person name="Ferreira Leao T."/>
            <person name="Wang M."/>
            <person name="Moss N."/>
            <person name="Da Silva R."/>
            <person name="Sanders J."/>
            <person name="Nurk S."/>
            <person name="Gurevich A."/>
            <person name="Humphrey G."/>
            <person name="Reher R."/>
            <person name="Zhu Q."/>
            <person name="Belda-Ferre P."/>
            <person name="Glukhov E."/>
            <person name="Rex R."/>
            <person name="Dorrestein P.C."/>
            <person name="Knight R."/>
            <person name="Pevzner P."/>
            <person name="Gerwick W.H."/>
            <person name="Gerwick L."/>
        </authorList>
    </citation>
    <scope>NUCLEOTIDE SEQUENCE</scope>
    <source>
        <strain evidence="2">SIO1C4</strain>
    </source>
</reference>
<dbReference type="Gene3D" id="2.40.50.180">
    <property type="entry name" value="CheA-289, Domain 4"/>
    <property type="match status" value="1"/>
</dbReference>
<dbReference type="PANTHER" id="PTHR22617">
    <property type="entry name" value="CHEMOTAXIS SENSOR HISTIDINE KINASE-RELATED"/>
    <property type="match status" value="1"/>
</dbReference>
<sequence>MNISALTVGFDQSQETLGEAYPTEAYLGFQLDEKTKAVFSMEQVQEVIVVPADHISLMPNMPDCVLGLMTRRNRVMWAVDLAQMLLSQPLPINVRQYKVIIIRVKPAPKQQNMLLASFQSQALLGLIVQEVTGGIRLAPDLIQSPQGSISSYLTPYLRGCLMQGNSMQLVLDAEAIAYSSTLQSN</sequence>
<dbReference type="InterPro" id="IPR039315">
    <property type="entry name" value="CheW"/>
</dbReference>
<dbReference type="EMBL" id="JAAHFQ010000677">
    <property type="protein sequence ID" value="NER30925.1"/>
    <property type="molecule type" value="Genomic_DNA"/>
</dbReference>
<dbReference type="Gene3D" id="2.30.30.40">
    <property type="entry name" value="SH3 Domains"/>
    <property type="match status" value="1"/>
</dbReference>
<accession>A0A6B3NJ62</accession>
<dbReference type="AlphaFoldDB" id="A0A6B3NJ62"/>
<dbReference type="GO" id="GO:0007165">
    <property type="term" value="P:signal transduction"/>
    <property type="evidence" value="ECO:0007669"/>
    <property type="project" value="InterPro"/>
</dbReference>
<gene>
    <name evidence="2" type="ORF">F6J89_25715</name>
</gene>
<evidence type="ECO:0000313" key="2">
    <source>
        <dbReference type="EMBL" id="NER30925.1"/>
    </source>
</evidence>
<organism evidence="2">
    <name type="scientific">Symploca sp. SIO1C4</name>
    <dbReference type="NCBI Taxonomy" id="2607765"/>
    <lineage>
        <taxon>Bacteria</taxon>
        <taxon>Bacillati</taxon>
        <taxon>Cyanobacteriota</taxon>
        <taxon>Cyanophyceae</taxon>
        <taxon>Coleofasciculales</taxon>
        <taxon>Coleofasciculaceae</taxon>
        <taxon>Symploca</taxon>
    </lineage>
</organism>
<dbReference type="SMART" id="SM00260">
    <property type="entry name" value="CheW"/>
    <property type="match status" value="1"/>
</dbReference>
<evidence type="ECO:0000259" key="1">
    <source>
        <dbReference type="PROSITE" id="PS50851"/>
    </source>
</evidence>
<name>A0A6B3NJ62_9CYAN</name>
<dbReference type="SUPFAM" id="SSF50341">
    <property type="entry name" value="CheW-like"/>
    <property type="match status" value="1"/>
</dbReference>
<feature type="domain" description="CheW-like" evidence="1">
    <location>
        <begin position="23"/>
        <end position="182"/>
    </location>
</feature>
<dbReference type="PANTHER" id="PTHR22617:SF23">
    <property type="entry name" value="CHEMOTAXIS PROTEIN CHEW"/>
    <property type="match status" value="1"/>
</dbReference>
<dbReference type="InterPro" id="IPR036061">
    <property type="entry name" value="CheW-like_dom_sf"/>
</dbReference>
<dbReference type="GO" id="GO:0005829">
    <property type="term" value="C:cytosol"/>
    <property type="evidence" value="ECO:0007669"/>
    <property type="project" value="TreeGrafter"/>
</dbReference>
<dbReference type="InterPro" id="IPR002545">
    <property type="entry name" value="CheW-lke_dom"/>
</dbReference>
<protein>
    <submittedName>
        <fullName evidence="2">Chemotaxis protein CheW</fullName>
    </submittedName>
</protein>
<dbReference type="GO" id="GO:0006935">
    <property type="term" value="P:chemotaxis"/>
    <property type="evidence" value="ECO:0007669"/>
    <property type="project" value="InterPro"/>
</dbReference>
<proteinExistence type="predicted"/>
<dbReference type="PROSITE" id="PS50851">
    <property type="entry name" value="CHEW"/>
    <property type="match status" value="1"/>
</dbReference>
<comment type="caution">
    <text evidence="2">The sequence shown here is derived from an EMBL/GenBank/DDBJ whole genome shotgun (WGS) entry which is preliminary data.</text>
</comment>